<dbReference type="OrthoDB" id="3126281at2759"/>
<dbReference type="InterPro" id="IPR036047">
    <property type="entry name" value="F-box-like_dom_sf"/>
</dbReference>
<evidence type="ECO:0000313" key="1">
    <source>
        <dbReference type="EMBL" id="TEB24008.1"/>
    </source>
</evidence>
<dbReference type="AlphaFoldDB" id="A0A4Y7SQS5"/>
<dbReference type="Gene3D" id="3.80.10.10">
    <property type="entry name" value="Ribonuclease Inhibitor"/>
    <property type="match status" value="1"/>
</dbReference>
<sequence length="502" mass="56598">MAQPPYDSSTRNLAFSDLAHIFHTNNPPNPPEAVALQREVDVLAPLVLGLRAQLREAEERFLLCKAALSPTRRLPQEILGQIINFVLDTLKGKERRTSLIQFGQVCHSWNTAAHDPSHRAGETLVLSDRNSLHTAEAIEARFKNAGDFPRTVTLQGDGCICGDPGRRKDWVSCDCDWRAAIASFIHRSTAIQRLVITQLSFRCFANLLESHGGKSIAESGAWLSIQSMDLVLRSFGRTLKPTGFRVFDFFDLPPSLSLLSLNLPPPPANVTTGLVFNPHTLANLTSLSVRCTWDTPDILRTLQHCRNLQSLFLDYDESPQSWNDDIKDAYLPSLRTLDIIMGKASASSRVLPHLVLPALSDLRLIPSLQHFTSDSIYFDAQRFVDALRQKMEGDILDILSRIRSVRLLDIDGDFDLFDVDAFLQFVIVRWRPSLNECYLGAARSTGALKAIVFEYSDWKLAEDYFFKFAKQQWQYEQASATIDLLQESYGVIVDRVFLSNRE</sequence>
<dbReference type="STRING" id="71717.A0A4Y7SQS5"/>
<comment type="caution">
    <text evidence="1">The sequence shown here is derived from an EMBL/GenBank/DDBJ whole genome shotgun (WGS) entry which is preliminary data.</text>
</comment>
<dbReference type="Proteomes" id="UP000298030">
    <property type="component" value="Unassembled WGS sequence"/>
</dbReference>
<organism evidence="1 2">
    <name type="scientific">Coprinellus micaceus</name>
    <name type="common">Glistening ink-cap mushroom</name>
    <name type="synonym">Coprinus micaceus</name>
    <dbReference type="NCBI Taxonomy" id="71717"/>
    <lineage>
        <taxon>Eukaryota</taxon>
        <taxon>Fungi</taxon>
        <taxon>Dikarya</taxon>
        <taxon>Basidiomycota</taxon>
        <taxon>Agaricomycotina</taxon>
        <taxon>Agaricomycetes</taxon>
        <taxon>Agaricomycetidae</taxon>
        <taxon>Agaricales</taxon>
        <taxon>Agaricineae</taxon>
        <taxon>Psathyrellaceae</taxon>
        <taxon>Coprinellus</taxon>
    </lineage>
</organism>
<dbReference type="SUPFAM" id="SSF81383">
    <property type="entry name" value="F-box domain"/>
    <property type="match status" value="1"/>
</dbReference>
<name>A0A4Y7SQS5_COPMI</name>
<accession>A0A4Y7SQS5</accession>
<proteinExistence type="predicted"/>
<keyword evidence="2" id="KW-1185">Reference proteome</keyword>
<dbReference type="EMBL" id="QPFP01000071">
    <property type="protein sequence ID" value="TEB24008.1"/>
    <property type="molecule type" value="Genomic_DNA"/>
</dbReference>
<gene>
    <name evidence="1" type="ORF">FA13DRAFT_1818127</name>
</gene>
<evidence type="ECO:0008006" key="3">
    <source>
        <dbReference type="Google" id="ProtNLM"/>
    </source>
</evidence>
<dbReference type="Gene3D" id="1.20.1280.50">
    <property type="match status" value="1"/>
</dbReference>
<protein>
    <recommendedName>
        <fullName evidence="3">F-box domain-containing protein</fullName>
    </recommendedName>
</protein>
<reference evidence="1 2" key="1">
    <citation type="journal article" date="2019" name="Nat. Ecol. Evol.">
        <title>Megaphylogeny resolves global patterns of mushroom evolution.</title>
        <authorList>
            <person name="Varga T."/>
            <person name="Krizsan K."/>
            <person name="Foldi C."/>
            <person name="Dima B."/>
            <person name="Sanchez-Garcia M."/>
            <person name="Sanchez-Ramirez S."/>
            <person name="Szollosi G.J."/>
            <person name="Szarkandi J.G."/>
            <person name="Papp V."/>
            <person name="Albert L."/>
            <person name="Andreopoulos W."/>
            <person name="Angelini C."/>
            <person name="Antonin V."/>
            <person name="Barry K.W."/>
            <person name="Bougher N.L."/>
            <person name="Buchanan P."/>
            <person name="Buyck B."/>
            <person name="Bense V."/>
            <person name="Catcheside P."/>
            <person name="Chovatia M."/>
            <person name="Cooper J."/>
            <person name="Damon W."/>
            <person name="Desjardin D."/>
            <person name="Finy P."/>
            <person name="Geml J."/>
            <person name="Haridas S."/>
            <person name="Hughes K."/>
            <person name="Justo A."/>
            <person name="Karasinski D."/>
            <person name="Kautmanova I."/>
            <person name="Kiss B."/>
            <person name="Kocsube S."/>
            <person name="Kotiranta H."/>
            <person name="LaButti K.M."/>
            <person name="Lechner B.E."/>
            <person name="Liimatainen K."/>
            <person name="Lipzen A."/>
            <person name="Lukacs Z."/>
            <person name="Mihaltcheva S."/>
            <person name="Morgado L.N."/>
            <person name="Niskanen T."/>
            <person name="Noordeloos M.E."/>
            <person name="Ohm R.A."/>
            <person name="Ortiz-Santana B."/>
            <person name="Ovrebo C."/>
            <person name="Racz N."/>
            <person name="Riley R."/>
            <person name="Savchenko A."/>
            <person name="Shiryaev A."/>
            <person name="Soop K."/>
            <person name="Spirin V."/>
            <person name="Szebenyi C."/>
            <person name="Tomsovsky M."/>
            <person name="Tulloss R.E."/>
            <person name="Uehling J."/>
            <person name="Grigoriev I.V."/>
            <person name="Vagvolgyi C."/>
            <person name="Papp T."/>
            <person name="Martin F.M."/>
            <person name="Miettinen O."/>
            <person name="Hibbett D.S."/>
            <person name="Nagy L.G."/>
        </authorList>
    </citation>
    <scope>NUCLEOTIDE SEQUENCE [LARGE SCALE GENOMIC DNA]</scope>
    <source>
        <strain evidence="1 2">FP101781</strain>
    </source>
</reference>
<evidence type="ECO:0000313" key="2">
    <source>
        <dbReference type="Proteomes" id="UP000298030"/>
    </source>
</evidence>
<dbReference type="InterPro" id="IPR032675">
    <property type="entry name" value="LRR_dom_sf"/>
</dbReference>
<dbReference type="SUPFAM" id="SSF52047">
    <property type="entry name" value="RNI-like"/>
    <property type="match status" value="1"/>
</dbReference>